<protein>
    <submittedName>
        <fullName evidence="2">Uncharacterized protein</fullName>
    </submittedName>
</protein>
<dbReference type="AlphaFoldDB" id="A0A2I1D783"/>
<sequence>MLLRPVSRKRLSGNTKHQAPSAKVESGNGNPPTESLPEDRRPRPTGNDDGDGRRRSAVGDRTASSWRNLGAQAESRTAVKTGPNDDGVGQQVEKPKVFCSRSLGLPVSASYHWLLGFRPGTQFTLLECRPARSVWPKASQGRDGAFTGFA</sequence>
<dbReference type="Proteomes" id="UP000234254">
    <property type="component" value="Unassembled WGS sequence"/>
</dbReference>
<dbReference type="VEuPathDB" id="FungiDB:P168DRAFT_326055"/>
<dbReference type="RefSeq" id="XP_024694321.1">
    <property type="nucleotide sequence ID" value="XM_024841078.1"/>
</dbReference>
<name>A0A2I1D783_ASPC2</name>
<organism evidence="2 3">
    <name type="scientific">Aspergillus campestris (strain IBT 28561)</name>
    <dbReference type="NCBI Taxonomy" id="1392248"/>
    <lineage>
        <taxon>Eukaryota</taxon>
        <taxon>Fungi</taxon>
        <taxon>Dikarya</taxon>
        <taxon>Ascomycota</taxon>
        <taxon>Pezizomycotina</taxon>
        <taxon>Eurotiomycetes</taxon>
        <taxon>Eurotiomycetidae</taxon>
        <taxon>Eurotiales</taxon>
        <taxon>Aspergillaceae</taxon>
        <taxon>Aspergillus</taxon>
        <taxon>Aspergillus subgen. Circumdati</taxon>
    </lineage>
</organism>
<dbReference type="OrthoDB" id="10519243at2759"/>
<evidence type="ECO:0000313" key="3">
    <source>
        <dbReference type="Proteomes" id="UP000234254"/>
    </source>
</evidence>
<feature type="compositionally biased region" description="Basic residues" evidence="1">
    <location>
        <begin position="1"/>
        <end position="11"/>
    </location>
</feature>
<dbReference type="GeneID" id="36548602"/>
<evidence type="ECO:0000313" key="2">
    <source>
        <dbReference type="EMBL" id="PKY05727.1"/>
    </source>
</evidence>
<keyword evidence="3" id="KW-1185">Reference proteome</keyword>
<evidence type="ECO:0000256" key="1">
    <source>
        <dbReference type="SAM" id="MobiDB-lite"/>
    </source>
</evidence>
<gene>
    <name evidence="2" type="ORF">P168DRAFT_326055</name>
</gene>
<feature type="region of interest" description="Disordered" evidence="1">
    <location>
        <begin position="1"/>
        <end position="91"/>
    </location>
</feature>
<proteinExistence type="predicted"/>
<dbReference type="EMBL" id="MSFM01000004">
    <property type="protein sequence ID" value="PKY05727.1"/>
    <property type="molecule type" value="Genomic_DNA"/>
</dbReference>
<accession>A0A2I1D783</accession>
<comment type="caution">
    <text evidence="2">The sequence shown here is derived from an EMBL/GenBank/DDBJ whole genome shotgun (WGS) entry which is preliminary data.</text>
</comment>
<reference evidence="2" key="1">
    <citation type="submission" date="2016-12" db="EMBL/GenBank/DDBJ databases">
        <title>The genomes of Aspergillus section Nigri reveals drivers in fungal speciation.</title>
        <authorList>
            <consortium name="DOE Joint Genome Institute"/>
            <person name="Vesth T.C."/>
            <person name="Nybo J."/>
            <person name="Theobald S."/>
            <person name="Brandl J."/>
            <person name="Frisvad J.C."/>
            <person name="Nielsen K.F."/>
            <person name="Lyhne E.K."/>
            <person name="Kogle M.E."/>
            <person name="Kuo A."/>
            <person name="Riley R."/>
            <person name="Clum A."/>
            <person name="Nolan M."/>
            <person name="Lipzen A."/>
            <person name="Salamov A."/>
            <person name="Henrissat B."/>
            <person name="Wiebenga A."/>
            <person name="De vries R.P."/>
            <person name="Grigoriev I.V."/>
            <person name="Mortensen U.H."/>
            <person name="Andersen M.R."/>
            <person name="Baker S.E."/>
        </authorList>
    </citation>
    <scope>NUCLEOTIDE SEQUENCE</scope>
    <source>
        <strain evidence="2">IBT 28561</strain>
    </source>
</reference>